<evidence type="ECO:0000313" key="1">
    <source>
        <dbReference type="EMBL" id="VDM72378.1"/>
    </source>
</evidence>
<dbReference type="OrthoDB" id="5905054at2759"/>
<keyword evidence="2" id="KW-1185">Reference proteome</keyword>
<reference evidence="1 2" key="1">
    <citation type="submission" date="2018-11" db="EMBL/GenBank/DDBJ databases">
        <authorList>
            <consortium name="Pathogen Informatics"/>
        </authorList>
    </citation>
    <scope>NUCLEOTIDE SEQUENCE [LARGE SCALE GENOMIC DNA]</scope>
</reference>
<organism evidence="1 2">
    <name type="scientific">Strongylus vulgaris</name>
    <name type="common">Blood worm</name>
    <dbReference type="NCBI Taxonomy" id="40348"/>
    <lineage>
        <taxon>Eukaryota</taxon>
        <taxon>Metazoa</taxon>
        <taxon>Ecdysozoa</taxon>
        <taxon>Nematoda</taxon>
        <taxon>Chromadorea</taxon>
        <taxon>Rhabditida</taxon>
        <taxon>Rhabditina</taxon>
        <taxon>Rhabditomorpha</taxon>
        <taxon>Strongyloidea</taxon>
        <taxon>Strongylidae</taxon>
        <taxon>Strongylus</taxon>
    </lineage>
</organism>
<dbReference type="Proteomes" id="UP000270094">
    <property type="component" value="Unassembled WGS sequence"/>
</dbReference>
<name>A0A3P7KZ31_STRVU</name>
<evidence type="ECO:0000313" key="2">
    <source>
        <dbReference type="Proteomes" id="UP000270094"/>
    </source>
</evidence>
<protein>
    <submittedName>
        <fullName evidence="1">Uncharacterized protein</fullName>
    </submittedName>
</protein>
<accession>A0A3P7KZ31</accession>
<sequence>MLLVGLEYFSYESDEIISTRGDIVTAMVHEQMDDFICVLYRCATGLSRAGLIKEKLRKSGPQMKKFLSMVDILFEGMMENDEKSCNHDNIVNVSTIAQQLWFTNGEVLDYRFHPTTQLKI</sequence>
<gene>
    <name evidence="1" type="ORF">SVUK_LOCUS7376</name>
</gene>
<proteinExistence type="predicted"/>
<dbReference type="EMBL" id="UYYB01025128">
    <property type="protein sequence ID" value="VDM72378.1"/>
    <property type="molecule type" value="Genomic_DNA"/>
</dbReference>
<dbReference type="AlphaFoldDB" id="A0A3P7KZ31"/>